<accession>A0A5J9WGY9</accession>
<evidence type="ECO:0000313" key="5">
    <source>
        <dbReference type="Proteomes" id="UP000324897"/>
    </source>
</evidence>
<dbReference type="Proteomes" id="UP000324897">
    <property type="component" value="Chromosome 5"/>
</dbReference>
<dbReference type="Gene3D" id="3.30.70.330">
    <property type="match status" value="1"/>
</dbReference>
<protein>
    <recommendedName>
        <fullName evidence="3">RRM domain-containing protein</fullName>
    </recommendedName>
</protein>
<evidence type="ECO:0000256" key="1">
    <source>
        <dbReference type="ARBA" id="ARBA00022884"/>
    </source>
</evidence>
<dbReference type="Gramene" id="TVU47458">
    <property type="protein sequence ID" value="TVU47458"/>
    <property type="gene ID" value="EJB05_07061"/>
</dbReference>
<dbReference type="SUPFAM" id="SSF54928">
    <property type="entry name" value="RNA-binding domain, RBD"/>
    <property type="match status" value="1"/>
</dbReference>
<dbReference type="InterPro" id="IPR000504">
    <property type="entry name" value="RRM_dom"/>
</dbReference>
<gene>
    <name evidence="4" type="ORF">EJB05_07061</name>
</gene>
<keyword evidence="5" id="KW-1185">Reference proteome</keyword>
<proteinExistence type="predicted"/>
<dbReference type="InterPro" id="IPR035979">
    <property type="entry name" value="RBD_domain_sf"/>
</dbReference>
<dbReference type="PROSITE" id="PS50102">
    <property type="entry name" value="RRM"/>
    <property type="match status" value="1"/>
</dbReference>
<dbReference type="PANTHER" id="PTHR11176:SF57">
    <property type="entry name" value="PROTEIN BOULE"/>
    <property type="match status" value="1"/>
</dbReference>
<dbReference type="AlphaFoldDB" id="A0A5J9WGY9"/>
<comment type="caution">
    <text evidence="4">The sequence shown here is derived from an EMBL/GenBank/DDBJ whole genome shotgun (WGS) entry which is preliminary data.</text>
</comment>
<dbReference type="SMART" id="SM00360">
    <property type="entry name" value="RRM"/>
    <property type="match status" value="1"/>
</dbReference>
<dbReference type="PANTHER" id="PTHR11176">
    <property type="entry name" value="BOULE-RELATED"/>
    <property type="match status" value="1"/>
</dbReference>
<name>A0A5J9WGY9_9POAL</name>
<dbReference type="InterPro" id="IPR012677">
    <property type="entry name" value="Nucleotide-bd_a/b_plait_sf"/>
</dbReference>
<dbReference type="OrthoDB" id="439808at2759"/>
<sequence>MTMMAQQPQPLPLLPPQPAMGGAAFGDTTLTKVFVGGLAWETHKDTLREHFERYGDILEAVIISDKLTGRSKGYGFVTFKEADAAKKACEDATPVINGRRANCNLASLGAKPRAHILRPSPPATPAPHALPSPHQPAPAAIAVGSRGMSPVPWYYHPSTTPPPPPPAAHYAHGAHQQYHGVLPFYPAAATYGYSPNYVTDLSYNAKLGQAAAAGTAGSYMQGHFSYPTAAAAQGGMVAPNGMMPVYPFYHYQYHGSQGLGVPATHFFPPVSAVAATPAIISKPTVMAPPPKGLYCSPYIAHLTLHIYTSHVQNAMTFFVPCQVGMADAHAKQTSEISSS</sequence>
<dbReference type="GO" id="GO:0003723">
    <property type="term" value="F:RNA binding"/>
    <property type="evidence" value="ECO:0007669"/>
    <property type="project" value="UniProtKB-UniRule"/>
</dbReference>
<feature type="domain" description="RRM" evidence="3">
    <location>
        <begin position="31"/>
        <end position="108"/>
    </location>
</feature>
<organism evidence="4 5">
    <name type="scientific">Eragrostis curvula</name>
    <name type="common">weeping love grass</name>
    <dbReference type="NCBI Taxonomy" id="38414"/>
    <lineage>
        <taxon>Eukaryota</taxon>
        <taxon>Viridiplantae</taxon>
        <taxon>Streptophyta</taxon>
        <taxon>Embryophyta</taxon>
        <taxon>Tracheophyta</taxon>
        <taxon>Spermatophyta</taxon>
        <taxon>Magnoliopsida</taxon>
        <taxon>Liliopsida</taxon>
        <taxon>Poales</taxon>
        <taxon>Poaceae</taxon>
        <taxon>PACMAD clade</taxon>
        <taxon>Chloridoideae</taxon>
        <taxon>Eragrostideae</taxon>
        <taxon>Eragrostidinae</taxon>
        <taxon>Eragrostis</taxon>
    </lineage>
</organism>
<evidence type="ECO:0000256" key="2">
    <source>
        <dbReference type="PROSITE-ProRule" id="PRU00176"/>
    </source>
</evidence>
<dbReference type="FunFam" id="3.30.70.330:FF:000440">
    <property type="entry name" value="Putative RNA-binding protein ARP1"/>
    <property type="match status" value="1"/>
</dbReference>
<keyword evidence="1 2" id="KW-0694">RNA-binding</keyword>
<evidence type="ECO:0000259" key="3">
    <source>
        <dbReference type="PROSITE" id="PS50102"/>
    </source>
</evidence>
<dbReference type="EMBL" id="RWGY01000004">
    <property type="protein sequence ID" value="TVU47458.1"/>
    <property type="molecule type" value="Genomic_DNA"/>
</dbReference>
<evidence type="ECO:0000313" key="4">
    <source>
        <dbReference type="EMBL" id="TVU47458.1"/>
    </source>
</evidence>
<dbReference type="Pfam" id="PF00076">
    <property type="entry name" value="RRM_1"/>
    <property type="match status" value="1"/>
</dbReference>
<reference evidence="4 5" key="1">
    <citation type="journal article" date="2019" name="Sci. Rep.">
        <title>A high-quality genome of Eragrostis curvula grass provides insights into Poaceae evolution and supports new strategies to enhance forage quality.</title>
        <authorList>
            <person name="Carballo J."/>
            <person name="Santos B.A.C.M."/>
            <person name="Zappacosta D."/>
            <person name="Garbus I."/>
            <person name="Selva J.P."/>
            <person name="Gallo C.A."/>
            <person name="Diaz A."/>
            <person name="Albertini E."/>
            <person name="Caccamo M."/>
            <person name="Echenique V."/>
        </authorList>
    </citation>
    <scope>NUCLEOTIDE SEQUENCE [LARGE SCALE GENOMIC DNA]</scope>
    <source>
        <strain evidence="5">cv. Victoria</strain>
        <tissue evidence="4">Leaf</tissue>
    </source>
</reference>